<dbReference type="HAMAP" id="MF_01894">
    <property type="entry name" value="Smc_prok"/>
    <property type="match status" value="1"/>
</dbReference>
<dbReference type="FunFam" id="3.40.50.300:FF:000901">
    <property type="entry name" value="Chromosome partition protein Smc"/>
    <property type="match status" value="1"/>
</dbReference>
<dbReference type="Gene3D" id="1.20.1060.20">
    <property type="match status" value="1"/>
</dbReference>
<evidence type="ECO:0000256" key="1">
    <source>
        <dbReference type="ARBA" id="ARBA00004496"/>
    </source>
</evidence>
<dbReference type="GO" id="GO:0005737">
    <property type="term" value="C:cytoplasm"/>
    <property type="evidence" value="ECO:0007669"/>
    <property type="project" value="UniProtKB-SubCell"/>
</dbReference>
<feature type="binding site" evidence="7">
    <location>
        <begin position="32"/>
        <end position="39"/>
    </location>
    <ligand>
        <name>ATP</name>
        <dbReference type="ChEBI" id="CHEBI:30616"/>
    </ligand>
</feature>
<evidence type="ECO:0000313" key="10">
    <source>
        <dbReference type="Proteomes" id="UP000198734"/>
    </source>
</evidence>
<dbReference type="GO" id="GO:0005694">
    <property type="term" value="C:chromosome"/>
    <property type="evidence" value="ECO:0007669"/>
    <property type="project" value="InterPro"/>
</dbReference>
<evidence type="ECO:0000256" key="6">
    <source>
        <dbReference type="ARBA" id="ARBA00023125"/>
    </source>
</evidence>
<evidence type="ECO:0000256" key="7">
    <source>
        <dbReference type="HAMAP-Rule" id="MF_01894"/>
    </source>
</evidence>
<dbReference type="Gene3D" id="3.40.50.300">
    <property type="entry name" value="P-loop containing nucleotide triphosphate hydrolases"/>
    <property type="match status" value="2"/>
</dbReference>
<feature type="coiled-coil region" evidence="7">
    <location>
        <begin position="234"/>
        <end position="433"/>
    </location>
</feature>
<dbReference type="GO" id="GO:0005524">
    <property type="term" value="F:ATP binding"/>
    <property type="evidence" value="ECO:0007669"/>
    <property type="project" value="UniProtKB-UniRule"/>
</dbReference>
<reference evidence="10" key="1">
    <citation type="submission" date="2016-10" db="EMBL/GenBank/DDBJ databases">
        <authorList>
            <person name="Varghese N."/>
            <person name="Submissions S."/>
        </authorList>
    </citation>
    <scope>NUCLEOTIDE SEQUENCE [LARGE SCALE GENOMIC DNA]</scope>
    <source>
        <strain evidence="10">DSM 11706</strain>
    </source>
</reference>
<feature type="domain" description="SMC hinge" evidence="8">
    <location>
        <begin position="520"/>
        <end position="639"/>
    </location>
</feature>
<dbReference type="InterPro" id="IPR010935">
    <property type="entry name" value="SMC_hinge"/>
</dbReference>
<dbReference type="InterPro" id="IPR011890">
    <property type="entry name" value="SMC_prok"/>
</dbReference>
<keyword evidence="4 7" id="KW-0067">ATP-binding</keyword>
<comment type="similarity">
    <text evidence="7">Belongs to the SMC family.</text>
</comment>
<dbReference type="AlphaFoldDB" id="A0A1I5WG31"/>
<evidence type="ECO:0000256" key="4">
    <source>
        <dbReference type="ARBA" id="ARBA00022840"/>
    </source>
</evidence>
<dbReference type="GO" id="GO:0030261">
    <property type="term" value="P:chromosome condensation"/>
    <property type="evidence" value="ECO:0007669"/>
    <property type="project" value="InterPro"/>
</dbReference>
<keyword evidence="5 7" id="KW-0175">Coiled coil</keyword>
<dbReference type="FunFam" id="3.40.50.300:FF:000984">
    <property type="entry name" value="Chromosome partition protein Smc"/>
    <property type="match status" value="1"/>
</dbReference>
<dbReference type="Pfam" id="PF02463">
    <property type="entry name" value="SMC_N"/>
    <property type="match status" value="2"/>
</dbReference>
<dbReference type="CDD" id="cd03278">
    <property type="entry name" value="ABC_SMC_barmotin"/>
    <property type="match status" value="2"/>
</dbReference>
<proteinExistence type="inferred from homology"/>
<feature type="coiled-coil region" evidence="7">
    <location>
        <begin position="781"/>
        <end position="840"/>
    </location>
</feature>
<dbReference type="RefSeq" id="WP_093535204.1">
    <property type="nucleotide sequence ID" value="NZ_FOXU01000001.1"/>
</dbReference>
<dbReference type="PANTHER" id="PTHR43977">
    <property type="entry name" value="STRUCTURAL MAINTENANCE OF CHROMOSOMES PROTEIN 3"/>
    <property type="match status" value="1"/>
</dbReference>
<dbReference type="SUPFAM" id="SSF52540">
    <property type="entry name" value="P-loop containing nucleoside triphosphate hydrolases"/>
    <property type="match status" value="1"/>
</dbReference>
<dbReference type="Gene3D" id="3.30.70.1620">
    <property type="match status" value="1"/>
</dbReference>
<dbReference type="OrthoDB" id="9808768at2"/>
<dbReference type="STRING" id="126156.SAMN05421670_1259"/>
<dbReference type="PIRSF" id="PIRSF005719">
    <property type="entry name" value="SMC"/>
    <property type="match status" value="1"/>
</dbReference>
<keyword evidence="2 7" id="KW-0963">Cytoplasm</keyword>
<dbReference type="GO" id="GO:0007062">
    <property type="term" value="P:sister chromatid cohesion"/>
    <property type="evidence" value="ECO:0007669"/>
    <property type="project" value="InterPro"/>
</dbReference>
<keyword evidence="10" id="KW-1185">Reference proteome</keyword>
<dbReference type="SUPFAM" id="SSF75553">
    <property type="entry name" value="Smc hinge domain"/>
    <property type="match status" value="1"/>
</dbReference>
<dbReference type="InterPro" id="IPR024704">
    <property type="entry name" value="SMC"/>
</dbReference>
<dbReference type="Pfam" id="PF06470">
    <property type="entry name" value="SMC_hinge"/>
    <property type="match status" value="1"/>
</dbReference>
<dbReference type="GO" id="GO:0007059">
    <property type="term" value="P:chromosome segregation"/>
    <property type="evidence" value="ECO:0007669"/>
    <property type="project" value="UniProtKB-UniRule"/>
</dbReference>
<dbReference type="GO" id="GO:0016887">
    <property type="term" value="F:ATP hydrolysis activity"/>
    <property type="evidence" value="ECO:0007669"/>
    <property type="project" value="InterPro"/>
</dbReference>
<dbReference type="SMART" id="SM00968">
    <property type="entry name" value="SMC_hinge"/>
    <property type="match status" value="1"/>
</dbReference>
<name>A0A1I5WG31_9BACI</name>
<evidence type="ECO:0000256" key="2">
    <source>
        <dbReference type="ARBA" id="ARBA00022490"/>
    </source>
</evidence>
<dbReference type="GO" id="GO:0003677">
    <property type="term" value="F:DNA binding"/>
    <property type="evidence" value="ECO:0007669"/>
    <property type="project" value="UniProtKB-UniRule"/>
</dbReference>
<protein>
    <recommendedName>
        <fullName evidence="7">Chromosome partition protein Smc</fullName>
    </recommendedName>
</protein>
<dbReference type="InterPro" id="IPR027417">
    <property type="entry name" value="P-loop_NTPase"/>
</dbReference>
<dbReference type="InterPro" id="IPR036277">
    <property type="entry name" value="SMC_hinge_sf"/>
</dbReference>
<evidence type="ECO:0000313" key="9">
    <source>
        <dbReference type="EMBL" id="SFQ18773.1"/>
    </source>
</evidence>
<keyword evidence="3 7" id="KW-0547">Nucleotide-binding</keyword>
<dbReference type="Proteomes" id="UP000198734">
    <property type="component" value="Unassembled WGS sequence"/>
</dbReference>
<organism evidence="9 10">
    <name type="scientific">Psychrobacillus psychrotolerans</name>
    <dbReference type="NCBI Taxonomy" id="126156"/>
    <lineage>
        <taxon>Bacteria</taxon>
        <taxon>Bacillati</taxon>
        <taxon>Bacillota</taxon>
        <taxon>Bacilli</taxon>
        <taxon>Bacillales</taxon>
        <taxon>Bacillaceae</taxon>
        <taxon>Psychrobacillus</taxon>
    </lineage>
</organism>
<evidence type="ECO:0000259" key="8">
    <source>
        <dbReference type="SMART" id="SM00968"/>
    </source>
</evidence>
<dbReference type="EMBL" id="FOXU01000001">
    <property type="protein sequence ID" value="SFQ18773.1"/>
    <property type="molecule type" value="Genomic_DNA"/>
</dbReference>
<evidence type="ECO:0000256" key="3">
    <source>
        <dbReference type="ARBA" id="ARBA00022741"/>
    </source>
</evidence>
<accession>A0A1I5WG31</accession>
<dbReference type="NCBIfam" id="TIGR02168">
    <property type="entry name" value="SMC_prok_B"/>
    <property type="match status" value="1"/>
</dbReference>
<dbReference type="GO" id="GO:0006260">
    <property type="term" value="P:DNA replication"/>
    <property type="evidence" value="ECO:0007669"/>
    <property type="project" value="UniProtKB-UniRule"/>
</dbReference>
<evidence type="ECO:0000256" key="5">
    <source>
        <dbReference type="ARBA" id="ARBA00023054"/>
    </source>
</evidence>
<comment type="function">
    <text evidence="7">Required for chromosome condensation and partitioning.</text>
</comment>
<comment type="subunit">
    <text evidence="7">Homodimer.</text>
</comment>
<comment type="subcellular location">
    <subcellularLocation>
        <location evidence="1 7">Cytoplasm</location>
    </subcellularLocation>
</comment>
<dbReference type="InterPro" id="IPR003395">
    <property type="entry name" value="RecF/RecN/SMC_N"/>
</dbReference>
<gene>
    <name evidence="7" type="primary">smc</name>
    <name evidence="9" type="ORF">SAMN05421670_1259</name>
</gene>
<comment type="domain">
    <text evidence="7">Contains large globular domains required for ATP hydrolysis at each terminus and a third globular domain forming a flexible hinge near the middle of the molecule. These domains are separated by coiled-coil structures.</text>
</comment>
<keyword evidence="6 7" id="KW-0238">DNA-binding</keyword>
<sequence length="1184" mass="135427">MFLKRLEIIGFKSFADRIGIDFVPGVTAVVGPNGSGKSNVTDAIRWVLGEQSAKSLRGAKMEDVIFAGSDSRKALNFAEVNLILDNADQRVALDFSEISVTRRVFRSGDSEYLLNKQTCRLKDITDLFMDSGLGKEAFSIISQGRVDEILNSRPEDRRTIFEETAGVLKYKQRKKKAEFKLIETDDNLNRVLDILHELDSRMEPLQIQSSLASDYLMMSAELKDIEIAVIAHDLRDFVQENMELKTKLSELQHIKQSLLLQIDELEKNIQQDRKVMTAIDEKLDTEQSELVESSSELERLEGRKLLLAEKQQNASQQISQLKKALAEERYKVQTLEEQMKTNNKEKSNKQAQLKVLRAKKVQIDHVLSKSASEMEEEIEDLKSTYIDLLNEEATMKNEMKHMEQQLHFELVTSEKMVADYQEIKNELEKLTIRKNELDPLLSKCQKDLQARLTDYKTKREVSERLEGSFEEQQTMLQKAYQMKHQMQARRDSLEELESEFSGFFQGVKEVLIARDKKELKGIHGAVAELIQIPESYMTAIDTAIGPQSQHIITDSSQDARIAIDWLKKKRVGRATFLPLQVMKSRKINEFTLNSIQDHPSFVNTADKLVNYSEGYQIIVENLLGNIIIAKDLKGANEMAARLQYKFRFVTLDGDVVNAGGSLTGGSVKQQSSLFTRKAELEQLNVKLVELEKSVLEAEVSVSRRKQEVQDLKIDLEDTRISGEQLRELEHKLLSESRECAAIISRLTSQLLEYDEEKTEKNHLHEGLVQKKAQTAARSKEINESLISIQKTIDELQSLKQQSLQEKDKFQNELGELLSLIAVVNEQLSQLEKEKVLLEQSSTVSVQKVTTLQKEIAWYENDDQGETSPEELIDLIEQHKKKKEYLIVQIQSGKTKRSELAQLILQAELSLKQLQQQANIHLMDERTLDIKQSKIEVEMKSLQNHLEETYEMTLEDAEQDYPFDMDEDLARKKVKLLKRSIEELGPINLSSIQEFEQVNERHSFLTEQREDLLSAQETLHEVIKEMDEEMTIRFETTFNEIQRHFKVVFRELFGGGQADLLLTDPTSLLDTGIEILAQPPGKKLQNLSLLSGGERALTAIALLFSILRTRPVPFCILDEVEAALDEANVTRYSDYLKKFSNDTQFIVITHRKGTMEGADVLYGITMQESGISKLVSVKLEEELVT</sequence>